<proteinExistence type="predicted"/>
<feature type="domain" description="HTH LytTR-type" evidence="1">
    <location>
        <begin position="10"/>
        <end position="60"/>
    </location>
</feature>
<dbReference type="Gene3D" id="2.40.50.1020">
    <property type="entry name" value="LytTr DNA-binding domain"/>
    <property type="match status" value="1"/>
</dbReference>
<evidence type="ECO:0000313" key="3">
    <source>
        <dbReference type="Proteomes" id="UP001500027"/>
    </source>
</evidence>
<evidence type="ECO:0000259" key="1">
    <source>
        <dbReference type="Pfam" id="PF04397"/>
    </source>
</evidence>
<sequence length="68" mass="8292">MLKFNIMFCDDNYTKIYLNHYKEKSGSKTLKYFEDTLYNYNFARGDKSYLVNVNEVVKYVDKKVAFWH</sequence>
<organism evidence="2 3">
    <name type="scientific">Hyunsoonleella aestuarii</name>
    <dbReference type="NCBI Taxonomy" id="912802"/>
    <lineage>
        <taxon>Bacteria</taxon>
        <taxon>Pseudomonadati</taxon>
        <taxon>Bacteroidota</taxon>
        <taxon>Flavobacteriia</taxon>
        <taxon>Flavobacteriales</taxon>
        <taxon>Flavobacteriaceae</taxon>
    </lineage>
</organism>
<dbReference type="Pfam" id="PF04397">
    <property type="entry name" value="LytTR"/>
    <property type="match status" value="1"/>
</dbReference>
<dbReference type="EMBL" id="BAABAV010000001">
    <property type="protein sequence ID" value="GAA4268534.1"/>
    <property type="molecule type" value="Genomic_DNA"/>
</dbReference>
<dbReference type="RefSeq" id="WP_246046794.1">
    <property type="nucleotide sequence ID" value="NZ_BAABAV010000001.1"/>
</dbReference>
<comment type="caution">
    <text evidence="2">The sequence shown here is derived from an EMBL/GenBank/DDBJ whole genome shotgun (WGS) entry which is preliminary data.</text>
</comment>
<dbReference type="InterPro" id="IPR007492">
    <property type="entry name" value="LytTR_DNA-bd_dom"/>
</dbReference>
<name>A0ABP8E8Q4_9FLAO</name>
<protein>
    <recommendedName>
        <fullName evidence="1">HTH LytTR-type domain-containing protein</fullName>
    </recommendedName>
</protein>
<reference evidence="3" key="1">
    <citation type="journal article" date="2019" name="Int. J. Syst. Evol. Microbiol.">
        <title>The Global Catalogue of Microorganisms (GCM) 10K type strain sequencing project: providing services to taxonomists for standard genome sequencing and annotation.</title>
        <authorList>
            <consortium name="The Broad Institute Genomics Platform"/>
            <consortium name="The Broad Institute Genome Sequencing Center for Infectious Disease"/>
            <person name="Wu L."/>
            <person name="Ma J."/>
        </authorList>
    </citation>
    <scope>NUCLEOTIDE SEQUENCE [LARGE SCALE GENOMIC DNA]</scope>
    <source>
        <strain evidence="3">JCM 17452</strain>
    </source>
</reference>
<gene>
    <name evidence="2" type="ORF">GCM10022257_06350</name>
</gene>
<keyword evidence="3" id="KW-1185">Reference proteome</keyword>
<evidence type="ECO:0000313" key="2">
    <source>
        <dbReference type="EMBL" id="GAA4268534.1"/>
    </source>
</evidence>
<dbReference type="Proteomes" id="UP001500027">
    <property type="component" value="Unassembled WGS sequence"/>
</dbReference>
<accession>A0ABP8E8Q4</accession>